<feature type="region of interest" description="Disordered" evidence="2">
    <location>
        <begin position="768"/>
        <end position="883"/>
    </location>
</feature>
<evidence type="ECO:0000256" key="2">
    <source>
        <dbReference type="SAM" id="MobiDB-lite"/>
    </source>
</evidence>
<dbReference type="Gene3D" id="2.30.29.30">
    <property type="entry name" value="Pleckstrin-homology domain (PH domain)/Phosphotyrosine-binding domain (PTB)"/>
    <property type="match status" value="1"/>
</dbReference>
<dbReference type="PANTHER" id="PTHR14392:SF8">
    <property type="entry name" value="PH DOMAIN-CONTAINING PROTEIN DDB_G0267786"/>
    <property type="match status" value="1"/>
</dbReference>
<evidence type="ECO:0000256" key="1">
    <source>
        <dbReference type="ARBA" id="ARBA00010251"/>
    </source>
</evidence>
<dbReference type="EMBL" id="LR785012">
    <property type="protein sequence ID" value="CAB3244284.1"/>
    <property type="molecule type" value="mRNA"/>
</dbReference>
<gene>
    <name evidence="4" type="primary">Fam129c</name>
</gene>
<comment type="similarity">
    <text evidence="1">Belongs to the Niban family.</text>
</comment>
<sequence length="960" mass="107369">MGEKLSIPNVEGHSFEGVYYNVHKNVVAFAKRYETAYMWFYLQQLHQDLDGKASQQKWQLAQRKWESYNRPLKKGVLYVLADASGKKWKKRYCVMQSNYAMEVYASKEDYEKAGKPKISAKYSGHDVAQNVDTYLQGKLKITSRDFGYVNHDVSAFIKKVTLIGQAGKRPTQHIFCVAHQWRGTTYFAAETAVEKDHWVRILKDSVRHLEGTQCSSETSRETFGFALEQTIRMQGYCVPAGIICGTQEEILTDLFSDCQSYECKEILLPAIKGGFASRYKVWNYVLFELRNMTKGIVIKEFVKKRQQFEEKCESRRQDIIANLPQLNAAYESTSNAIKGGLSECFDQVVVGEILPRLPEVVSAMSDSLVTPLRATRELFLTLVEGVQKAVTSSTNQQFANNVDQYFLNTLDFAPRNPDFVCPMSDSMSSKKPIISMLENMFPRTDFSSHIDSIFTYQQKLLDTAVYTFETLCGDAVNQNDGKLTPSTIAKVRTRVLKKLDYDIILAQRRFFRAVIKSGTMEHTRESIEQTCKPKMLDFEATIPDDLSQYMPISNVFTDVLTKRFTELINPALTNCMKQLMSDNLAGFHFRSSSTLSSVSSYSSAVEEDPNKPASRTTKPLISRDTNGELSPHLNNCVPSSGSNPSASVVVEQSVQEEDEPCASGMDGETGETYKARIPDKINLTDYLVQDHNPSPDVELGEREVEKLALEDDTQIELVSEVPTNENTEITEHETDMLNVEENEQAANTENTECSDNLALDEGITDNVVSEEKGTGDDASEEKQVPDLEQQDSDENHHKDEVASNDGGIPKELSRKTSSDENDSDQDKSSSEDESTSQLPENKEKIQDLGMDQSKDAEKFDDETGQGTSDYLNNNHAPIVNGHPETDSNVQMGLCNGVGDHEVSEGREQMHNGISSLHDETGQTNGGETVCNGPCANYVTQTDDSGEIVSLTNCNGVQPCH</sequence>
<feature type="compositionally biased region" description="Polar residues" evidence="2">
    <location>
        <begin position="864"/>
        <end position="875"/>
    </location>
</feature>
<feature type="compositionally biased region" description="Basic and acidic residues" evidence="2">
    <location>
        <begin position="840"/>
        <end position="857"/>
    </location>
</feature>
<organism evidence="4">
    <name type="scientific">Phallusia mammillata</name>
    <dbReference type="NCBI Taxonomy" id="59560"/>
    <lineage>
        <taxon>Eukaryota</taxon>
        <taxon>Metazoa</taxon>
        <taxon>Chordata</taxon>
        <taxon>Tunicata</taxon>
        <taxon>Ascidiacea</taxon>
        <taxon>Phlebobranchia</taxon>
        <taxon>Ascidiidae</taxon>
        <taxon>Phallusia</taxon>
    </lineage>
</organism>
<proteinExistence type="evidence at transcript level"/>
<feature type="compositionally biased region" description="Polar residues" evidence="2">
    <location>
        <begin position="613"/>
        <end position="646"/>
    </location>
</feature>
<dbReference type="InterPro" id="IPR001849">
    <property type="entry name" value="PH_domain"/>
</dbReference>
<dbReference type="InterPro" id="IPR011993">
    <property type="entry name" value="PH-like_dom_sf"/>
</dbReference>
<protein>
    <submittedName>
        <fullName evidence="4">Niban-like protein 2</fullName>
    </submittedName>
</protein>
<dbReference type="Pfam" id="PF26086">
    <property type="entry name" value="Niban2"/>
    <property type="match status" value="1"/>
</dbReference>
<dbReference type="AlphaFoldDB" id="A0A6F9DBP6"/>
<feature type="compositionally biased region" description="Basic and acidic residues" evidence="2">
    <location>
        <begin position="811"/>
        <end position="830"/>
    </location>
</feature>
<accession>A0A6F9DBP6</accession>
<dbReference type="InterPro" id="IPR026088">
    <property type="entry name" value="Niban-like"/>
</dbReference>
<dbReference type="PANTHER" id="PTHR14392">
    <property type="entry name" value="NIBAN FAMILY MEMBER"/>
    <property type="match status" value="1"/>
</dbReference>
<dbReference type="SUPFAM" id="SSF50729">
    <property type="entry name" value="PH domain-like"/>
    <property type="match status" value="1"/>
</dbReference>
<feature type="domain" description="PH" evidence="3">
    <location>
        <begin position="70"/>
        <end position="207"/>
    </location>
</feature>
<dbReference type="SMART" id="SM00233">
    <property type="entry name" value="PH"/>
    <property type="match status" value="1"/>
</dbReference>
<dbReference type="PROSITE" id="PS50003">
    <property type="entry name" value="PH_DOMAIN"/>
    <property type="match status" value="1"/>
</dbReference>
<name>A0A6F9DBP6_9ASCI</name>
<reference evidence="4" key="1">
    <citation type="submission" date="2020-04" db="EMBL/GenBank/DDBJ databases">
        <authorList>
            <person name="Neveu A P."/>
        </authorList>
    </citation>
    <scope>NUCLEOTIDE SEQUENCE</scope>
    <source>
        <tissue evidence="4">Whole embryo</tissue>
    </source>
</reference>
<dbReference type="InterPro" id="IPR059060">
    <property type="entry name" value="Niban_1/2/3_dom"/>
</dbReference>
<evidence type="ECO:0000313" key="4">
    <source>
        <dbReference type="EMBL" id="CAB3244284.1"/>
    </source>
</evidence>
<evidence type="ECO:0000259" key="3">
    <source>
        <dbReference type="PROSITE" id="PS50003"/>
    </source>
</evidence>
<feature type="compositionally biased region" description="Basic and acidic residues" evidence="2">
    <location>
        <begin position="769"/>
        <end position="785"/>
    </location>
</feature>
<dbReference type="Pfam" id="PF26089">
    <property type="entry name" value="PH_Niban2"/>
    <property type="match status" value="1"/>
</dbReference>
<feature type="region of interest" description="Disordered" evidence="2">
    <location>
        <begin position="601"/>
        <end position="671"/>
    </location>
</feature>